<evidence type="ECO:0000256" key="2">
    <source>
        <dbReference type="ARBA" id="ARBA00023239"/>
    </source>
</evidence>
<dbReference type="GO" id="GO:0015941">
    <property type="term" value="P:pantothenate catabolic process"/>
    <property type="evidence" value="ECO:0007669"/>
    <property type="project" value="InterPro"/>
</dbReference>
<comment type="similarity">
    <text evidence="3 4">In the C-terminal section; belongs to the PPC synthetase family.</text>
</comment>
<dbReference type="PANTHER" id="PTHR14359:SF6">
    <property type="entry name" value="PHOSPHOPANTOTHENOYLCYSTEINE DECARBOXYLASE"/>
    <property type="match status" value="1"/>
</dbReference>
<feature type="domain" description="Flavoprotein" evidence="5">
    <location>
        <begin position="4"/>
        <end position="176"/>
    </location>
</feature>
<evidence type="ECO:0000256" key="1">
    <source>
        <dbReference type="ARBA" id="ARBA00022793"/>
    </source>
</evidence>
<keyword evidence="1 3" id="KW-0210">Decarboxylase</keyword>
<proteinExistence type="inferred from homology"/>
<evidence type="ECO:0000256" key="3">
    <source>
        <dbReference type="HAMAP-Rule" id="MF_02225"/>
    </source>
</evidence>
<dbReference type="NCBIfam" id="TIGR00521">
    <property type="entry name" value="coaBC_dfp"/>
    <property type="match status" value="1"/>
</dbReference>
<keyword evidence="3" id="KW-0460">Magnesium</keyword>
<feature type="region of interest" description="Phosphopantothenate--cysteine ligase" evidence="3">
    <location>
        <begin position="190"/>
        <end position="400"/>
    </location>
</feature>
<keyword evidence="3" id="KW-0511">Multifunctional enzyme</keyword>
<feature type="binding site" evidence="3">
    <location>
        <position position="323"/>
    </location>
    <ligand>
        <name>CTP</name>
        <dbReference type="ChEBI" id="CHEBI:37563"/>
    </ligand>
</feature>
<dbReference type="GO" id="GO:0015937">
    <property type="term" value="P:coenzyme A biosynthetic process"/>
    <property type="evidence" value="ECO:0007669"/>
    <property type="project" value="UniProtKB-UniRule"/>
</dbReference>
<feature type="binding site" evidence="3">
    <location>
        <position position="278"/>
    </location>
    <ligand>
        <name>CTP</name>
        <dbReference type="ChEBI" id="CHEBI:37563"/>
    </ligand>
</feature>
<evidence type="ECO:0000313" key="7">
    <source>
        <dbReference type="EMBL" id="KMT58782.1"/>
    </source>
</evidence>
<feature type="binding site" evidence="3">
    <location>
        <position position="341"/>
    </location>
    <ligand>
        <name>CTP</name>
        <dbReference type="ChEBI" id="CHEBI:37563"/>
    </ligand>
</feature>
<keyword evidence="3 4" id="KW-0288">FMN</keyword>
<comment type="function">
    <text evidence="3">Catalyzes two sequential steps in the biosynthesis of coenzyme A. In the first step cysteine is conjugated to 4'-phosphopantothenate to form 4-phosphopantothenoylcysteine. In the second step the latter compound is decarboxylated to form 4'-phosphopantotheine.</text>
</comment>
<protein>
    <recommendedName>
        <fullName evidence="3">Coenzyme A biosynthesis bifunctional protein CoaBC</fullName>
    </recommendedName>
    <alternativeName>
        <fullName evidence="3">DNA/pantothenate metabolism flavoprotein</fullName>
    </alternativeName>
    <alternativeName>
        <fullName evidence="3">Phosphopantothenoylcysteine synthetase/decarboxylase</fullName>
        <shortName evidence="3">PPCS-PPCDC</shortName>
    </alternativeName>
    <domain>
        <recommendedName>
            <fullName evidence="3">Phosphopantothenoylcysteine decarboxylase</fullName>
            <shortName evidence="3">PPC decarboxylase</shortName>
            <shortName evidence="3">PPC-DC</shortName>
            <ecNumber evidence="3">4.1.1.36</ecNumber>
        </recommendedName>
        <alternativeName>
            <fullName evidence="3">CoaC</fullName>
        </alternativeName>
    </domain>
    <domain>
        <recommendedName>
            <fullName evidence="3">Phosphopantothenate--cysteine ligase</fullName>
            <ecNumber evidence="3">6.3.2.5</ecNumber>
        </recommendedName>
        <alternativeName>
            <fullName evidence="3">CoaB</fullName>
        </alternativeName>
        <alternativeName>
            <fullName evidence="3">Phosphopantothenoylcysteine synthetase</fullName>
            <shortName evidence="3">PPC synthetase</shortName>
            <shortName evidence="3">PPC-S</shortName>
        </alternativeName>
    </domain>
</protein>
<organism evidence="7 8">
    <name type="scientific">Listeria fleischmannii 1991</name>
    <dbReference type="NCBI Taxonomy" id="1430899"/>
    <lineage>
        <taxon>Bacteria</taxon>
        <taxon>Bacillati</taxon>
        <taxon>Bacillota</taxon>
        <taxon>Bacilli</taxon>
        <taxon>Bacillales</taxon>
        <taxon>Listeriaceae</taxon>
        <taxon>Listeria</taxon>
    </lineage>
</organism>
<evidence type="ECO:0000313" key="8">
    <source>
        <dbReference type="Proteomes" id="UP000052258"/>
    </source>
</evidence>
<feature type="active site" description="Proton donor" evidence="3">
    <location>
        <position position="156"/>
    </location>
</feature>
<comment type="pathway">
    <text evidence="3 4">Cofactor biosynthesis; coenzyme A biosynthesis; CoA from (R)-pantothenate: step 2/5.</text>
</comment>
<dbReference type="InterPro" id="IPR035929">
    <property type="entry name" value="CoaB-like_sf"/>
</dbReference>
<keyword evidence="3 4" id="KW-0436">Ligase</keyword>
<dbReference type="InterPro" id="IPR036551">
    <property type="entry name" value="Flavin_trans-like"/>
</dbReference>
<comment type="cofactor">
    <cofactor evidence="3">
        <name>Mg(2+)</name>
        <dbReference type="ChEBI" id="CHEBI:18420"/>
    </cofactor>
</comment>
<dbReference type="PANTHER" id="PTHR14359">
    <property type="entry name" value="HOMO-OLIGOMERIC FLAVIN CONTAINING CYS DECARBOXYLASE FAMILY"/>
    <property type="match status" value="1"/>
</dbReference>
<evidence type="ECO:0000259" key="5">
    <source>
        <dbReference type="Pfam" id="PF02441"/>
    </source>
</evidence>
<dbReference type="Pfam" id="PF02441">
    <property type="entry name" value="Flavoprotein"/>
    <property type="match status" value="1"/>
</dbReference>
<dbReference type="EC" id="6.3.2.5" evidence="3"/>
<reference evidence="7 8" key="1">
    <citation type="journal article" date="2015" name="Genome Biol. Evol.">
        <title>Comparative Genomics of Listeria Sensu Lato: Genus-Wide Differences in Evolutionary Dynamics and the Progressive Gain of Complex, Potentially Pathogenicity-Related Traits through Lateral Gene Transfer.</title>
        <authorList>
            <person name="Chiara M."/>
            <person name="Caruso M."/>
            <person name="D'Erchia A.M."/>
            <person name="Manzari C."/>
            <person name="Fraccalvieri R."/>
            <person name="Goffredo E."/>
            <person name="Latorre L."/>
            <person name="Miccolupo A."/>
            <person name="Padalino I."/>
            <person name="Santagada G."/>
            <person name="Chiocco D."/>
            <person name="Pesole G."/>
            <person name="Horner D.S."/>
            <person name="Parisi A."/>
        </authorList>
    </citation>
    <scope>NUCLEOTIDE SEQUENCE [LARGE SCALE GENOMIC DNA]</scope>
    <source>
        <strain evidence="7 8">1991</strain>
    </source>
</reference>
<comment type="function">
    <text evidence="4">Catalyzes two steps in the biosynthesis of coenzyme A. In the first step cysteine is conjugated to 4'-phosphopantothenate to form 4-phosphopantothenoylcysteine, in the latter compound is decarboxylated to form 4'-phosphopantotheine.</text>
</comment>
<dbReference type="UniPathway" id="UPA00241">
    <property type="reaction ID" value="UER00353"/>
</dbReference>
<dbReference type="SUPFAM" id="SSF102645">
    <property type="entry name" value="CoaB-like"/>
    <property type="match status" value="1"/>
</dbReference>
<dbReference type="GO" id="GO:0004632">
    <property type="term" value="F:phosphopantothenate--cysteine ligase activity"/>
    <property type="evidence" value="ECO:0007669"/>
    <property type="project" value="UniProtKB-UniRule"/>
</dbReference>
<dbReference type="InterPro" id="IPR003382">
    <property type="entry name" value="Flavoprotein"/>
</dbReference>
<dbReference type="InterPro" id="IPR007085">
    <property type="entry name" value="DNA/pantothenate-metab_flavo_C"/>
</dbReference>
<dbReference type="OrthoDB" id="9802554at2"/>
<dbReference type="GO" id="GO:0046872">
    <property type="term" value="F:metal ion binding"/>
    <property type="evidence" value="ECO:0007669"/>
    <property type="project" value="UniProtKB-KW"/>
</dbReference>
<comment type="catalytic activity">
    <reaction evidence="3 4">
        <text>N-[(R)-4-phosphopantothenoyl]-L-cysteine + H(+) = (R)-4'-phosphopantetheine + CO2</text>
        <dbReference type="Rhea" id="RHEA:16793"/>
        <dbReference type="ChEBI" id="CHEBI:15378"/>
        <dbReference type="ChEBI" id="CHEBI:16526"/>
        <dbReference type="ChEBI" id="CHEBI:59458"/>
        <dbReference type="ChEBI" id="CHEBI:61723"/>
        <dbReference type="EC" id="4.1.1.36"/>
    </reaction>
</comment>
<comment type="caution">
    <text evidence="7">The sequence shown here is derived from an EMBL/GenBank/DDBJ whole genome shotgun (WGS) entry which is preliminary data.</text>
</comment>
<evidence type="ECO:0000259" key="6">
    <source>
        <dbReference type="Pfam" id="PF04127"/>
    </source>
</evidence>
<feature type="binding site" evidence="3">
    <location>
        <position position="337"/>
    </location>
    <ligand>
        <name>CTP</name>
        <dbReference type="ChEBI" id="CHEBI:37563"/>
    </ligand>
</feature>
<evidence type="ECO:0000256" key="4">
    <source>
        <dbReference type="RuleBase" id="RU364078"/>
    </source>
</evidence>
<dbReference type="GO" id="GO:0071513">
    <property type="term" value="C:phosphopantothenoylcysteine decarboxylase complex"/>
    <property type="evidence" value="ECO:0007669"/>
    <property type="project" value="TreeGrafter"/>
</dbReference>
<feature type="domain" description="DNA/pantothenate metabolism flavoprotein C-terminal" evidence="6">
    <location>
        <begin position="186"/>
        <end position="395"/>
    </location>
</feature>
<dbReference type="SUPFAM" id="SSF52507">
    <property type="entry name" value="Homo-oligomeric flavin-containing Cys decarboxylases, HFCD"/>
    <property type="match status" value="1"/>
</dbReference>
<dbReference type="Proteomes" id="UP000052258">
    <property type="component" value="Unassembled WGS sequence"/>
</dbReference>
<dbReference type="InterPro" id="IPR005252">
    <property type="entry name" value="CoaBC"/>
</dbReference>
<feature type="binding site" evidence="3">
    <location>
        <position position="288"/>
    </location>
    <ligand>
        <name>CTP</name>
        <dbReference type="ChEBI" id="CHEBI:37563"/>
    </ligand>
</feature>
<keyword evidence="3" id="KW-0479">Metal-binding</keyword>
<comment type="pathway">
    <text evidence="3 4">Cofactor biosynthesis; coenzyme A biosynthesis; CoA from (R)-pantothenate: step 3/5.</text>
</comment>
<comment type="similarity">
    <text evidence="3 4">In the N-terminal section; belongs to the HFCD (homo-oligomeric flavin containing Cys decarboxylase) superfamily.</text>
</comment>
<accession>A0A0J8G7Y6</accession>
<keyword evidence="8" id="KW-1185">Reference proteome</keyword>
<dbReference type="Gene3D" id="3.40.50.10300">
    <property type="entry name" value="CoaB-like"/>
    <property type="match status" value="1"/>
</dbReference>
<keyword evidence="2 3" id="KW-0456">Lyase</keyword>
<dbReference type="RefSeq" id="WP_059140143.1">
    <property type="nucleotide sequence ID" value="NZ_KQ130617.1"/>
</dbReference>
<keyword evidence="3 4" id="KW-0285">Flavoprotein</keyword>
<comment type="cofactor">
    <cofactor evidence="3">
        <name>FMN</name>
        <dbReference type="ChEBI" id="CHEBI:58210"/>
    </cofactor>
    <text evidence="3">Binds 1 FMN per subunit.</text>
</comment>
<dbReference type="PATRIC" id="fig|1430899.3.peg.2050"/>
<dbReference type="AlphaFoldDB" id="A0A0J8G7Y6"/>
<gene>
    <name evidence="3" type="primary">coaBC</name>
    <name evidence="7" type="ORF">X560_1998</name>
</gene>
<dbReference type="GO" id="GO:0010181">
    <property type="term" value="F:FMN binding"/>
    <property type="evidence" value="ECO:0007669"/>
    <property type="project" value="UniProtKB-UniRule"/>
</dbReference>
<comment type="catalytic activity">
    <reaction evidence="3 4">
        <text>(R)-4'-phosphopantothenate + L-cysteine + CTP = N-[(R)-4-phosphopantothenoyl]-L-cysteine + CMP + diphosphate + H(+)</text>
        <dbReference type="Rhea" id="RHEA:19397"/>
        <dbReference type="ChEBI" id="CHEBI:10986"/>
        <dbReference type="ChEBI" id="CHEBI:15378"/>
        <dbReference type="ChEBI" id="CHEBI:33019"/>
        <dbReference type="ChEBI" id="CHEBI:35235"/>
        <dbReference type="ChEBI" id="CHEBI:37563"/>
        <dbReference type="ChEBI" id="CHEBI:59458"/>
        <dbReference type="ChEBI" id="CHEBI:60377"/>
        <dbReference type="EC" id="6.3.2.5"/>
    </reaction>
</comment>
<dbReference type="EC" id="4.1.1.36" evidence="3"/>
<dbReference type="HAMAP" id="MF_02225">
    <property type="entry name" value="CoaBC"/>
    <property type="match status" value="1"/>
</dbReference>
<comment type="caution">
    <text evidence="3">Lacks conserved residue(s) required for the propagation of feature annotation.</text>
</comment>
<sequence length="400" mass="43566">MDRKNILLAVSGGIAVYKAVALTSKLTQAGANVKVMMTEHATEFVPPLSFQVLSRNDVYTNTFDEKNSKVVAHIDLADWADLVIVAPATANIIAKMANGQADDMVTTTLLATEAPVWVAPAMNVHMINHPAVVRNINQLYADGVRFIEPEEGYLACGYVGRGRLEEPEKIVQRVHEFFLEDEQALLGKNVLITAGATREKLDPVRYFTNHSTGKMGFAVAEVAKRAGANVTLITSTRERLVPPGVNAVYVGSAEEMYAAVKENQAKQDAFVMTAAVADYTPQFVSEQKIKKQPGDFKIEMKRTKDILADIGETKTANQVVVGFAAETENIRENALKKLASKKADFIVANDITDAGAGFGTDTNIVTIYGANGSEESFPLLDKSEVAKEIVKRITSRLEQK</sequence>
<name>A0A0J8G7Y6_9LIST</name>
<dbReference type="Gene3D" id="3.40.50.1950">
    <property type="entry name" value="Flavin prenyltransferase-like"/>
    <property type="match status" value="1"/>
</dbReference>
<feature type="region of interest" description="Phosphopantothenoylcysteine decarboxylase" evidence="3">
    <location>
        <begin position="1"/>
        <end position="189"/>
    </location>
</feature>
<dbReference type="EMBL" id="AZHO01000024">
    <property type="protein sequence ID" value="KMT58782.1"/>
    <property type="molecule type" value="Genomic_DNA"/>
</dbReference>
<dbReference type="Pfam" id="PF04127">
    <property type="entry name" value="DFP"/>
    <property type="match status" value="1"/>
</dbReference>
<dbReference type="GO" id="GO:0004633">
    <property type="term" value="F:phosphopantothenoylcysteine decarboxylase activity"/>
    <property type="evidence" value="ECO:0007669"/>
    <property type="project" value="UniProtKB-UniRule"/>
</dbReference>